<keyword evidence="4" id="KW-1185">Reference proteome</keyword>
<dbReference type="Pfam" id="PF12836">
    <property type="entry name" value="HHH_3"/>
    <property type="match status" value="1"/>
</dbReference>
<dbReference type="SMART" id="SM00278">
    <property type="entry name" value="HhH1"/>
    <property type="match status" value="2"/>
</dbReference>
<dbReference type="GO" id="GO:0006281">
    <property type="term" value="P:DNA repair"/>
    <property type="evidence" value="ECO:0007669"/>
    <property type="project" value="InterPro"/>
</dbReference>
<feature type="signal peptide" evidence="1">
    <location>
        <begin position="1"/>
        <end position="22"/>
    </location>
</feature>
<dbReference type="InterPro" id="IPR003583">
    <property type="entry name" value="Hlx-hairpin-Hlx_DNA-bd_motif"/>
</dbReference>
<accession>A0AA41ZMH7</accession>
<evidence type="ECO:0000313" key="3">
    <source>
        <dbReference type="EMBL" id="MCX2523605.1"/>
    </source>
</evidence>
<dbReference type="Gene3D" id="1.10.150.280">
    <property type="entry name" value="AF1531-like domain"/>
    <property type="match status" value="1"/>
</dbReference>
<proteinExistence type="predicted"/>
<dbReference type="GO" id="GO:0015628">
    <property type="term" value="P:protein secretion by the type II secretion system"/>
    <property type="evidence" value="ECO:0007669"/>
    <property type="project" value="TreeGrafter"/>
</dbReference>
<dbReference type="NCBIfam" id="TIGR00426">
    <property type="entry name" value="competence protein ComEA helix-hairpin-helix repeat region"/>
    <property type="match status" value="1"/>
</dbReference>
<dbReference type="PANTHER" id="PTHR21180:SF32">
    <property type="entry name" value="ENDONUCLEASE_EXONUCLEASE_PHOSPHATASE FAMILY DOMAIN-CONTAINING PROTEIN 1"/>
    <property type="match status" value="1"/>
</dbReference>
<name>A0AA41ZMH7_9GAMM</name>
<dbReference type="AlphaFoldDB" id="A0AA41ZMH7"/>
<evidence type="ECO:0000256" key="1">
    <source>
        <dbReference type="SAM" id="SignalP"/>
    </source>
</evidence>
<dbReference type="Proteomes" id="UP001165678">
    <property type="component" value="Unassembled WGS sequence"/>
</dbReference>
<sequence length="92" mass="9903">MKKLIAALITASALTTLSGAWAQESTDPIDLNTASTEQLAGLAGIGEKKAQAIVDYRNEHGDFKHIDDLTLVKGIGSNLLERNRDRVTLETP</sequence>
<feature type="domain" description="Helix-hairpin-helix DNA-binding motif class 1" evidence="2">
    <location>
        <begin position="37"/>
        <end position="56"/>
    </location>
</feature>
<protein>
    <submittedName>
        <fullName evidence="3">Helix-hairpin-helix domain-containing protein</fullName>
    </submittedName>
</protein>
<dbReference type="EMBL" id="JAPIVE010000001">
    <property type="protein sequence ID" value="MCX2523605.1"/>
    <property type="molecule type" value="Genomic_DNA"/>
</dbReference>
<keyword evidence="1" id="KW-0732">Signal</keyword>
<feature type="domain" description="Helix-hairpin-helix DNA-binding motif class 1" evidence="2">
    <location>
        <begin position="67"/>
        <end position="86"/>
    </location>
</feature>
<dbReference type="GO" id="GO:0015627">
    <property type="term" value="C:type II protein secretion system complex"/>
    <property type="evidence" value="ECO:0007669"/>
    <property type="project" value="TreeGrafter"/>
</dbReference>
<dbReference type="InterPro" id="IPR004509">
    <property type="entry name" value="Competence_ComEA_HhH"/>
</dbReference>
<dbReference type="SUPFAM" id="SSF47781">
    <property type="entry name" value="RuvA domain 2-like"/>
    <property type="match status" value="1"/>
</dbReference>
<dbReference type="RefSeq" id="WP_265895750.1">
    <property type="nucleotide sequence ID" value="NZ_JAMLJK010000001.1"/>
</dbReference>
<dbReference type="InterPro" id="IPR010994">
    <property type="entry name" value="RuvA_2-like"/>
</dbReference>
<evidence type="ECO:0000313" key="4">
    <source>
        <dbReference type="Proteomes" id="UP001165678"/>
    </source>
</evidence>
<feature type="chain" id="PRO_5041411372" evidence="1">
    <location>
        <begin position="23"/>
        <end position="92"/>
    </location>
</feature>
<dbReference type="GO" id="GO:0003677">
    <property type="term" value="F:DNA binding"/>
    <property type="evidence" value="ECO:0007669"/>
    <property type="project" value="InterPro"/>
</dbReference>
<gene>
    <name evidence="3" type="ORF">OQ287_05090</name>
</gene>
<comment type="caution">
    <text evidence="3">The sequence shown here is derived from an EMBL/GenBank/DDBJ whole genome shotgun (WGS) entry which is preliminary data.</text>
</comment>
<evidence type="ECO:0000259" key="2">
    <source>
        <dbReference type="SMART" id="SM00278"/>
    </source>
</evidence>
<dbReference type="InterPro" id="IPR051675">
    <property type="entry name" value="Endo/Exo/Phosphatase_dom_1"/>
</dbReference>
<dbReference type="PANTHER" id="PTHR21180">
    <property type="entry name" value="ENDONUCLEASE/EXONUCLEASE/PHOSPHATASE FAMILY DOMAIN-CONTAINING PROTEIN 1"/>
    <property type="match status" value="1"/>
</dbReference>
<reference evidence="3" key="1">
    <citation type="submission" date="2022-11" db="EMBL/GenBank/DDBJ databases">
        <title>Larsenimonas rhizosphaerae sp. nov., isolated from a tidal mudflat.</title>
        <authorList>
            <person name="Lee S.D."/>
            <person name="Kim I.S."/>
        </authorList>
    </citation>
    <scope>NUCLEOTIDE SEQUENCE</scope>
    <source>
        <strain evidence="3">GH2-1</strain>
    </source>
</reference>
<organism evidence="3 4">
    <name type="scientific">Larsenimonas rhizosphaerae</name>
    <dbReference type="NCBI Taxonomy" id="2944682"/>
    <lineage>
        <taxon>Bacteria</taxon>
        <taxon>Pseudomonadati</taxon>
        <taxon>Pseudomonadota</taxon>
        <taxon>Gammaproteobacteria</taxon>
        <taxon>Oceanospirillales</taxon>
        <taxon>Halomonadaceae</taxon>
        <taxon>Larsenimonas</taxon>
    </lineage>
</organism>